<dbReference type="Proteomes" id="UP000219564">
    <property type="component" value="Unassembled WGS sequence"/>
</dbReference>
<evidence type="ECO:0000313" key="1">
    <source>
        <dbReference type="EMBL" id="SOB53369.1"/>
    </source>
</evidence>
<gene>
    <name evidence="1" type="ORF">PLUA15_320035</name>
</gene>
<sequence>MNPTTEQTLERITLYELADNIGLMYVNRSETVAASLAIELISHVLAQLGTHTLTDEQCASPSFLLRMATQVAVKASVATLLAVPQGTVTHNDVSALLSKLANQVWAFHAGHINYPGTQPGPAQRAHFKSALVATLSTLTHSPSTTLTFIANLLDRHCTRTTQKLLIDSLTVYDATPSLLSAQPSLTECLQAELRAAFTGLPATLALPDLNSLWFAATGRPDTTLTALIQRLLSGEPDTQPADDNRVLRYRTPHASTAFSQLPVTEVQYRRFTARMQTLGAVYVEALKAYWASPAYNNGVTSASKQDVYDEHLASQLQTELRLLCADDTLPAASAAMLRQVLEYPAAAERQAAHPASPVKVLRVGIQNLRTHVGRKLASVVAFITDEADSASTGAVLYAPGHGIEVFSSHQSLKDEMNRRFNDRDDLLTWLPYVHANDYAETAFFNKAHKKKFKTAELTSPVFTRISADLLEKQYKDVHYLFKHANALGLQRSLGLLSQRLDEVTRRQVQVAPQQLLAARTTRLLMRVPPQEAAQALFVQQNPDQPLPPDNSLPIMDLAAIFNPPARLKTLTKDAEFYLLAQEMFATDAAQTVLQGVAQTLHDYLPPALPVSTQAALVLSHKCISHHRKAPDIDSRQYRCFFAIEQSMRKARFFSTDYHYLTNSVQVLGASPTFRASAEVMVQQADWDRVQAFSAGWSATLHQLIGGAINTPDLAALASALNFNALFPDPSLPDSGLHALSINAVLTLLMDSPEFHRLETGLLSASTWTKEQQKNASPGLIRGLAVSIITDYLYPPASHRPGYVCGFNLNAKRLGDLTFEAVRQLVKEHLRSTLKCTSHQELNVAFGVLASRYCPELLIFDVPPDLRFGNTRDAIDFKHAVALAELTLPGSAVRLGYHALIKLVHATHADTLSTDQMLALSALRNTPVLHLAMCRGVIPESDIADVTPEDVLSAFQYAIDLDQQHAQTLTALVQQPPDRKRMALRLLAEHHPGVEVNHSRAFTESEINKYFVNRYKSRGRNMRLSLLEMYMTCGQDRAFDDAVLGFDSQGRGGCTLNNAFNTAYDTFQTTHDQALAAQLKYAIKDLPESQRLELLNANHFLKLQFDVDNTYVPGHFGLLAVNTDPANAYVYEVFCPSGTIRKLTQEGGVISHYATFDASGLIRTDHYVTGLPALDVNAYTTGSTGTDRSRPALELAFMWRNPIDTPQVSRIRMLSERMVEHIFSHATRTARAQFIHVTPYEAYRNELVAKTELIFNVVIPFYSLYKDIQDENVNAVTIATALLEILSFVLPFGKAAYSGYRASLLLGKIVVRSTSFGVSRAALLTMRTAYASRAFVIALSKGLVQAAHPFALVGLLFRGGLKGAAAVQRALLLRRKLKYVPPLTQLETTLNPQSAVRIEYPGPSIRPKNIGPLKHPINPFRPDFTWGNRKLDVLNQQRFHHSNVDLSTATFADNAYQLADKQYIKMQGNVFAIRQLPSGRGTHLYKGDTQGPAVRFNAGDNQWELETGGLLAGAPPRPLTLSRQISLPMDGVLEAGNDYMVLYERYMLPVAYDANLGAWRQLHEISPNEKSLGDPLWRDQAGTWRKGSVEAFVVQKSRTPTPTRLKDFSFPTLPVVPDNAVAIPNKIHYIWLGTQIPPAHLIDNIAINLTRASTFISTLHLDVSDTLFASITALCREKVPTLVISKLQDEPFFEVFKNSPNAEHYQLIKVAESQLYASACDVLRFPLTNYYGGIYMDMDDVLQHTLIAEDLKAAPDDVLLGNLVTLAEIDFHGYNSSHFGTQPNNPVLTAISAEMHARYRANKAFYLKPKPTLDEQLPPAERAKARAHYNAYFKEYFHLTGPTLLNDVLARERRVCYETAFQVVQGKTVFETASIADPLYLEQLNTAFDHYFPFARKYEIDTGSEHSWKQGR</sequence>
<protein>
    <submittedName>
        <fullName evidence="1">Uncharacterized protein</fullName>
    </submittedName>
</protein>
<accession>A0AAX2H9K6</accession>
<dbReference type="EMBL" id="OBKZ01000026">
    <property type="protein sequence ID" value="SOB53369.1"/>
    <property type="molecule type" value="Genomic_DNA"/>
</dbReference>
<reference evidence="1 2" key="1">
    <citation type="submission" date="2017-08" db="EMBL/GenBank/DDBJ databases">
        <authorList>
            <person name="Chaillou S."/>
        </authorList>
    </citation>
    <scope>NUCLEOTIDE SEQUENCE [LARGE SCALE GENOMIC DNA]</scope>
    <source>
        <strain evidence="1 2">MFPA15A1205</strain>
    </source>
</reference>
<dbReference type="RefSeq" id="WP_097192260.1">
    <property type="nucleotide sequence ID" value="NZ_OBKZ01000026.1"/>
</dbReference>
<comment type="caution">
    <text evidence="1">The sequence shown here is derived from an EMBL/GenBank/DDBJ whole genome shotgun (WGS) entry which is preliminary data.</text>
</comment>
<name>A0AAX2H9K6_9PSED</name>
<dbReference type="Gene3D" id="3.90.550.20">
    <property type="match status" value="1"/>
</dbReference>
<dbReference type="SUPFAM" id="SSF53448">
    <property type="entry name" value="Nucleotide-diphospho-sugar transferases"/>
    <property type="match status" value="1"/>
</dbReference>
<dbReference type="InterPro" id="IPR029044">
    <property type="entry name" value="Nucleotide-diphossugar_trans"/>
</dbReference>
<organism evidence="1 2">
    <name type="scientific">Pseudomonas lundensis</name>
    <dbReference type="NCBI Taxonomy" id="86185"/>
    <lineage>
        <taxon>Bacteria</taxon>
        <taxon>Pseudomonadati</taxon>
        <taxon>Pseudomonadota</taxon>
        <taxon>Gammaproteobacteria</taxon>
        <taxon>Pseudomonadales</taxon>
        <taxon>Pseudomonadaceae</taxon>
        <taxon>Pseudomonas</taxon>
    </lineage>
</organism>
<evidence type="ECO:0000313" key="2">
    <source>
        <dbReference type="Proteomes" id="UP000219564"/>
    </source>
</evidence>
<proteinExistence type="predicted"/>